<evidence type="ECO:0000256" key="2">
    <source>
        <dbReference type="SAM" id="Phobius"/>
    </source>
</evidence>
<evidence type="ECO:0008006" key="5">
    <source>
        <dbReference type="Google" id="ProtNLM"/>
    </source>
</evidence>
<feature type="transmembrane region" description="Helical" evidence="2">
    <location>
        <begin position="173"/>
        <end position="198"/>
    </location>
</feature>
<feature type="transmembrane region" description="Helical" evidence="2">
    <location>
        <begin position="260"/>
        <end position="286"/>
    </location>
</feature>
<feature type="transmembrane region" description="Helical" evidence="2">
    <location>
        <begin position="12"/>
        <end position="34"/>
    </location>
</feature>
<dbReference type="EMBL" id="KZ613470">
    <property type="protein sequence ID" value="PMD25304.1"/>
    <property type="molecule type" value="Genomic_DNA"/>
</dbReference>
<sequence>MSGGIPIEAVPVSVVVLFYSIICFTLCFLLVLLLISFGERWTYVTIFSTFTALSTLGSIIQQLHYAISWKIIKEAQFVKAVQSLDHPGLALGGAAQRVDVVLFFIQFYCYNVMALNILFWSVQLFTGSWGFRNNWLGNWHDHVPLISKVFSVIFPGLITGLLSVQAVTNNVAAFIVVAYISMFTSLSMGGVLLILILYKYVKTRRLVASNIPGYSKRGHWWASSGTSRDHSRATREFSAQGTVESGVASNSSGSIYDRALLIRFSIGFMILAVFEIAIIVFTLFQANNNASIAASGAPNFSISSTISDIVFFIPGVTASLMAFLVFGTTKSWRQYSDLVLGDCGMSRKLIETRVQRSEEASRGQGLEFQRLDSQGRQSEEIKRKDAENRVRMFVRETGTADLDKSEPSTSSGPSTHVQAGIRQVQFNRPLPAVPLAPKQPSSGFIEVSTSVKQEDEVI</sequence>
<evidence type="ECO:0000313" key="3">
    <source>
        <dbReference type="EMBL" id="PMD25304.1"/>
    </source>
</evidence>
<dbReference type="Proteomes" id="UP000235672">
    <property type="component" value="Unassembled WGS sequence"/>
</dbReference>
<keyword evidence="2" id="KW-1133">Transmembrane helix</keyword>
<gene>
    <name evidence="3" type="ORF">NA56DRAFT_655512</name>
</gene>
<proteinExistence type="predicted"/>
<accession>A0A2J6QG93</accession>
<feature type="compositionally biased region" description="Basic and acidic residues" evidence="1">
    <location>
        <begin position="377"/>
        <end position="394"/>
    </location>
</feature>
<dbReference type="AlphaFoldDB" id="A0A2J6QG93"/>
<feature type="transmembrane region" description="Helical" evidence="2">
    <location>
        <begin position="306"/>
        <end position="326"/>
    </location>
</feature>
<keyword evidence="4" id="KW-1185">Reference proteome</keyword>
<keyword evidence="2" id="KW-0812">Transmembrane</keyword>
<keyword evidence="2" id="KW-0472">Membrane</keyword>
<name>A0A2J6QG93_9HELO</name>
<protein>
    <recommendedName>
        <fullName evidence="5">Glycoside hydrolase</fullName>
    </recommendedName>
</protein>
<feature type="transmembrane region" description="Helical" evidence="2">
    <location>
        <begin position="41"/>
        <end position="60"/>
    </location>
</feature>
<feature type="compositionally biased region" description="Polar residues" evidence="1">
    <location>
        <begin position="407"/>
        <end position="417"/>
    </location>
</feature>
<reference evidence="3 4" key="1">
    <citation type="submission" date="2016-05" db="EMBL/GenBank/DDBJ databases">
        <title>A degradative enzymes factory behind the ericoid mycorrhizal symbiosis.</title>
        <authorList>
            <consortium name="DOE Joint Genome Institute"/>
            <person name="Martino E."/>
            <person name="Morin E."/>
            <person name="Grelet G."/>
            <person name="Kuo A."/>
            <person name="Kohler A."/>
            <person name="Daghino S."/>
            <person name="Barry K."/>
            <person name="Choi C."/>
            <person name="Cichocki N."/>
            <person name="Clum A."/>
            <person name="Copeland A."/>
            <person name="Hainaut M."/>
            <person name="Haridas S."/>
            <person name="Labutti K."/>
            <person name="Lindquist E."/>
            <person name="Lipzen A."/>
            <person name="Khouja H.-R."/>
            <person name="Murat C."/>
            <person name="Ohm R."/>
            <person name="Olson A."/>
            <person name="Spatafora J."/>
            <person name="Veneault-Fourrey C."/>
            <person name="Henrissat B."/>
            <person name="Grigoriev I."/>
            <person name="Martin F."/>
            <person name="Perotto S."/>
        </authorList>
    </citation>
    <scope>NUCLEOTIDE SEQUENCE [LARGE SCALE GENOMIC DNA]</scope>
    <source>
        <strain evidence="3 4">UAMH 7357</strain>
    </source>
</reference>
<feature type="compositionally biased region" description="Polar residues" evidence="1">
    <location>
        <begin position="439"/>
        <end position="451"/>
    </location>
</feature>
<feature type="region of interest" description="Disordered" evidence="1">
    <location>
        <begin position="361"/>
        <end position="458"/>
    </location>
</feature>
<evidence type="ECO:0000313" key="4">
    <source>
        <dbReference type="Proteomes" id="UP000235672"/>
    </source>
</evidence>
<feature type="transmembrane region" description="Helical" evidence="2">
    <location>
        <begin position="100"/>
        <end position="125"/>
    </location>
</feature>
<evidence type="ECO:0000256" key="1">
    <source>
        <dbReference type="SAM" id="MobiDB-lite"/>
    </source>
</evidence>
<dbReference type="OrthoDB" id="5287295at2759"/>
<feature type="transmembrane region" description="Helical" evidence="2">
    <location>
        <begin position="145"/>
        <end position="167"/>
    </location>
</feature>
<organism evidence="3 4">
    <name type="scientific">Hyaloscypha hepaticicola</name>
    <dbReference type="NCBI Taxonomy" id="2082293"/>
    <lineage>
        <taxon>Eukaryota</taxon>
        <taxon>Fungi</taxon>
        <taxon>Dikarya</taxon>
        <taxon>Ascomycota</taxon>
        <taxon>Pezizomycotina</taxon>
        <taxon>Leotiomycetes</taxon>
        <taxon>Helotiales</taxon>
        <taxon>Hyaloscyphaceae</taxon>
        <taxon>Hyaloscypha</taxon>
    </lineage>
</organism>